<dbReference type="Gene3D" id="3.40.50.2000">
    <property type="entry name" value="Glycogen Phosphorylase B"/>
    <property type="match status" value="1"/>
</dbReference>
<sequence length="389" mass="41628">MALSIGRRLYNLTSRREAPEGPSWPPRPKGRLIWLHAPRAEAVQGLVQLANKLAEEDGLATLMTGPAESGTLAPPTDQPAEVKAFLNHWQPDVLVLAEGEIRPALLFEAEARAIPVMVVDGREPYLSRGRDGWFPGLLRGAVQSLRQVFALDDTAARAWRKAGAAQVETAGRMEELSAALPCHEGERSALAEAMKTRPVWLAAAVPQAEEGAVIAAHRAALRLSHRLLLIFVPDNCTRVDALAKELEAQEGWIVARRDREDEIDAETSIYLPDSDQEFGLWYRLAPVTYLGGSLAGTGVQRSPLEPAALGSAIIHGPRPGAHGAMIGRLGAASGARAVGSAADLAEALADLLAPDRAALMAQAAWTVASDGAEVTERVLRRLRQLIGDG</sequence>
<dbReference type="AlphaFoldDB" id="A0A6M0QRD9"/>
<dbReference type="GO" id="GO:0009244">
    <property type="term" value="P:lipopolysaccharide core region biosynthetic process"/>
    <property type="evidence" value="ECO:0007669"/>
    <property type="project" value="UniProtKB-UniRule"/>
</dbReference>
<dbReference type="RefSeq" id="WP_164624046.1">
    <property type="nucleotide sequence ID" value="NZ_JAAIVJ010000003.1"/>
</dbReference>
<accession>A0A6M0QRD9</accession>
<feature type="domain" description="3-deoxy-D-manno-octulosonic-acid transferase N-terminal" evidence="9">
    <location>
        <begin position="27"/>
        <end position="172"/>
    </location>
</feature>
<comment type="caution">
    <text evidence="10">The sequence shown here is derived from an EMBL/GenBank/DDBJ whole genome shotgun (WGS) entry which is preliminary data.</text>
</comment>
<comment type="catalytic activity">
    <reaction evidence="7 8">
        <text>lipid IVA (E. coli) + CMP-3-deoxy-beta-D-manno-octulosonate = alpha-Kdo-(2-&gt;6)-lipid IVA (E. coli) + CMP + H(+)</text>
        <dbReference type="Rhea" id="RHEA:28066"/>
        <dbReference type="ChEBI" id="CHEBI:15378"/>
        <dbReference type="ChEBI" id="CHEBI:58603"/>
        <dbReference type="ChEBI" id="CHEBI:60364"/>
        <dbReference type="ChEBI" id="CHEBI:60377"/>
        <dbReference type="ChEBI" id="CHEBI:85987"/>
        <dbReference type="EC" id="2.4.99.12"/>
    </reaction>
</comment>
<keyword evidence="5 8" id="KW-0808">Transferase</keyword>
<keyword evidence="8" id="KW-0448">Lipopolysaccharide biosynthesis</keyword>
<dbReference type="Proteomes" id="UP000477782">
    <property type="component" value="Unassembled WGS sequence"/>
</dbReference>
<dbReference type="EMBL" id="JAAIVJ010000003">
    <property type="protein sequence ID" value="NEY89998.1"/>
    <property type="molecule type" value="Genomic_DNA"/>
</dbReference>
<comment type="pathway">
    <text evidence="2 8">Bacterial outer membrane biogenesis; LPS core biosynthesis.</text>
</comment>
<evidence type="ECO:0000256" key="2">
    <source>
        <dbReference type="ARBA" id="ARBA00004713"/>
    </source>
</evidence>
<dbReference type="GO" id="GO:0005886">
    <property type="term" value="C:plasma membrane"/>
    <property type="evidence" value="ECO:0007669"/>
    <property type="project" value="UniProtKB-SubCell"/>
</dbReference>
<dbReference type="UniPathway" id="UPA00958"/>
<proteinExistence type="inferred from homology"/>
<comment type="function">
    <text evidence="1 8">Involved in lipopolysaccharide (LPS) biosynthesis. Catalyzes the transfer of 3-deoxy-D-manno-octulosonate (Kdo) residue(s) from CMP-Kdo to lipid IV(A), the tetraacyldisaccharide-1,4'-bisphosphate precursor of lipid A.</text>
</comment>
<keyword evidence="11" id="KW-1185">Reference proteome</keyword>
<gene>
    <name evidence="10" type="ORF">G4Z14_06765</name>
</gene>
<dbReference type="GO" id="GO:0043842">
    <property type="term" value="F:Kdo transferase activity"/>
    <property type="evidence" value="ECO:0007669"/>
    <property type="project" value="UniProtKB-EC"/>
</dbReference>
<dbReference type="PANTHER" id="PTHR42755">
    <property type="entry name" value="3-DEOXY-MANNO-OCTULOSONATE CYTIDYLYLTRANSFERASE"/>
    <property type="match status" value="1"/>
</dbReference>
<dbReference type="PANTHER" id="PTHR42755:SF1">
    <property type="entry name" value="3-DEOXY-D-MANNO-OCTULOSONIC ACID TRANSFERASE, MITOCHONDRIAL-RELATED"/>
    <property type="match status" value="1"/>
</dbReference>
<name>A0A6M0QRD9_9RHOB</name>
<protein>
    <recommendedName>
        <fullName evidence="4 8">3-deoxy-D-manno-octulosonic acid transferase</fullName>
        <shortName evidence="8">Kdo transferase</shortName>
        <ecNumber evidence="3 8">2.4.99.12</ecNumber>
    </recommendedName>
    <alternativeName>
        <fullName evidence="6 8">Lipid IV(A) 3-deoxy-D-manno-octulosonic acid transferase</fullName>
    </alternativeName>
</protein>
<comment type="similarity">
    <text evidence="8">Belongs to the glycosyltransferase group 1 family.</text>
</comment>
<dbReference type="InterPro" id="IPR038107">
    <property type="entry name" value="Glycos_transf_N_sf"/>
</dbReference>
<dbReference type="InterPro" id="IPR039901">
    <property type="entry name" value="Kdotransferase"/>
</dbReference>
<dbReference type="GO" id="GO:0009245">
    <property type="term" value="P:lipid A biosynthetic process"/>
    <property type="evidence" value="ECO:0007669"/>
    <property type="project" value="TreeGrafter"/>
</dbReference>
<evidence type="ECO:0000256" key="3">
    <source>
        <dbReference type="ARBA" id="ARBA00012621"/>
    </source>
</evidence>
<evidence type="ECO:0000313" key="10">
    <source>
        <dbReference type="EMBL" id="NEY89998.1"/>
    </source>
</evidence>
<keyword evidence="8" id="KW-0472">Membrane</keyword>
<evidence type="ECO:0000256" key="8">
    <source>
        <dbReference type="RuleBase" id="RU365103"/>
    </source>
</evidence>
<dbReference type="Pfam" id="PF04413">
    <property type="entry name" value="Glycos_transf_N"/>
    <property type="match status" value="1"/>
</dbReference>
<organism evidence="10 11">
    <name type="scientific">Tabrizicola oligotrophica</name>
    <dbReference type="NCBI Taxonomy" id="2710650"/>
    <lineage>
        <taxon>Bacteria</taxon>
        <taxon>Pseudomonadati</taxon>
        <taxon>Pseudomonadota</taxon>
        <taxon>Alphaproteobacteria</taxon>
        <taxon>Rhodobacterales</taxon>
        <taxon>Paracoccaceae</taxon>
        <taxon>Tabrizicola</taxon>
    </lineage>
</organism>
<keyword evidence="8" id="KW-1003">Cell membrane</keyword>
<evidence type="ECO:0000256" key="6">
    <source>
        <dbReference type="ARBA" id="ARBA00031445"/>
    </source>
</evidence>
<evidence type="ECO:0000256" key="7">
    <source>
        <dbReference type="ARBA" id="ARBA00049183"/>
    </source>
</evidence>
<evidence type="ECO:0000313" key="11">
    <source>
        <dbReference type="Proteomes" id="UP000477782"/>
    </source>
</evidence>
<evidence type="ECO:0000256" key="1">
    <source>
        <dbReference type="ARBA" id="ARBA00003394"/>
    </source>
</evidence>
<dbReference type="EC" id="2.4.99.12" evidence="3 8"/>
<comment type="subcellular location">
    <subcellularLocation>
        <location evidence="8">Cell membrane</location>
    </subcellularLocation>
</comment>
<evidence type="ECO:0000256" key="4">
    <source>
        <dbReference type="ARBA" id="ARBA00019077"/>
    </source>
</evidence>
<dbReference type="InterPro" id="IPR007507">
    <property type="entry name" value="Glycos_transf_N"/>
</dbReference>
<reference evidence="10 11" key="1">
    <citation type="submission" date="2020-02" db="EMBL/GenBank/DDBJ databases">
        <authorList>
            <person name="Chen W.-M."/>
        </authorList>
    </citation>
    <scope>NUCLEOTIDE SEQUENCE [LARGE SCALE GENOMIC DNA]</scope>
    <source>
        <strain evidence="10 11">KMS-5</strain>
    </source>
</reference>
<evidence type="ECO:0000256" key="5">
    <source>
        <dbReference type="ARBA" id="ARBA00022679"/>
    </source>
</evidence>
<dbReference type="Gene3D" id="3.40.50.11720">
    <property type="entry name" value="3-Deoxy-D-manno-octulosonic-acid transferase, N-terminal domain"/>
    <property type="match status" value="1"/>
</dbReference>
<evidence type="ECO:0000259" key="9">
    <source>
        <dbReference type="Pfam" id="PF04413"/>
    </source>
</evidence>